<dbReference type="AlphaFoldDB" id="A0A5J4X7H2"/>
<evidence type="ECO:0000313" key="1">
    <source>
        <dbReference type="EMBL" id="KAA6402983.1"/>
    </source>
</evidence>
<comment type="caution">
    <text evidence="1">The sequence shown here is derived from an EMBL/GenBank/DDBJ whole genome shotgun (WGS) entry which is preliminary data.</text>
</comment>
<reference evidence="1 2" key="1">
    <citation type="submission" date="2019-03" db="EMBL/GenBank/DDBJ databases">
        <title>Single cell metagenomics reveals metabolic interactions within the superorganism composed of flagellate Streblomastix strix and complex community of Bacteroidetes bacteria on its surface.</title>
        <authorList>
            <person name="Treitli S.C."/>
            <person name="Kolisko M."/>
            <person name="Husnik F."/>
            <person name="Keeling P."/>
            <person name="Hampl V."/>
        </authorList>
    </citation>
    <scope>NUCLEOTIDE SEQUENCE [LARGE SCALE GENOMIC DNA]</scope>
    <source>
        <strain evidence="1">ST1C</strain>
    </source>
</reference>
<dbReference type="Proteomes" id="UP000324800">
    <property type="component" value="Unassembled WGS sequence"/>
</dbReference>
<accession>A0A5J4X7H2</accession>
<gene>
    <name evidence="1" type="ORF">EZS28_001488</name>
</gene>
<organism evidence="1 2">
    <name type="scientific">Streblomastix strix</name>
    <dbReference type="NCBI Taxonomy" id="222440"/>
    <lineage>
        <taxon>Eukaryota</taxon>
        <taxon>Metamonada</taxon>
        <taxon>Preaxostyla</taxon>
        <taxon>Oxymonadida</taxon>
        <taxon>Streblomastigidae</taxon>
        <taxon>Streblomastix</taxon>
    </lineage>
</organism>
<proteinExistence type="predicted"/>
<dbReference type="EMBL" id="SNRW01000155">
    <property type="protein sequence ID" value="KAA6402983.1"/>
    <property type="molecule type" value="Genomic_DNA"/>
</dbReference>
<sequence length="83" mass="9808">MCSIAQTLRNQEISTFRSELDDIIDELRYYEQSAADRNAAKEQADTQNFELDRRCNIPTLYDKNGRRLRTKKKKLIAGNYVYE</sequence>
<evidence type="ECO:0000313" key="2">
    <source>
        <dbReference type="Proteomes" id="UP000324800"/>
    </source>
</evidence>
<protein>
    <submittedName>
        <fullName evidence="1">Uncharacterized protein</fullName>
    </submittedName>
</protein>
<name>A0A5J4X7H2_9EUKA</name>